<evidence type="ECO:0000256" key="1">
    <source>
        <dbReference type="SAM" id="Phobius"/>
    </source>
</evidence>
<keyword evidence="3" id="KW-1185">Reference proteome</keyword>
<protein>
    <submittedName>
        <fullName evidence="2">Uncharacterized protein</fullName>
    </submittedName>
</protein>
<keyword evidence="1" id="KW-0472">Membrane</keyword>
<feature type="transmembrane region" description="Helical" evidence="1">
    <location>
        <begin position="37"/>
        <end position="60"/>
    </location>
</feature>
<dbReference type="AlphaFoldDB" id="A0A5C5Z0Z8"/>
<organism evidence="2 3">
    <name type="scientific">Novipirellula herctigrandis</name>
    <dbReference type="NCBI Taxonomy" id="2527986"/>
    <lineage>
        <taxon>Bacteria</taxon>
        <taxon>Pseudomonadati</taxon>
        <taxon>Planctomycetota</taxon>
        <taxon>Planctomycetia</taxon>
        <taxon>Pirellulales</taxon>
        <taxon>Pirellulaceae</taxon>
        <taxon>Novipirellula</taxon>
    </lineage>
</organism>
<reference evidence="2 3" key="1">
    <citation type="submission" date="2019-02" db="EMBL/GenBank/DDBJ databases">
        <title>Deep-cultivation of Planctomycetes and their phenomic and genomic characterization uncovers novel biology.</title>
        <authorList>
            <person name="Wiegand S."/>
            <person name="Jogler M."/>
            <person name="Boedeker C."/>
            <person name="Pinto D."/>
            <person name="Vollmers J."/>
            <person name="Rivas-Marin E."/>
            <person name="Kohn T."/>
            <person name="Peeters S.H."/>
            <person name="Heuer A."/>
            <person name="Rast P."/>
            <person name="Oberbeckmann S."/>
            <person name="Bunk B."/>
            <person name="Jeske O."/>
            <person name="Meyerdierks A."/>
            <person name="Storesund J.E."/>
            <person name="Kallscheuer N."/>
            <person name="Luecker S."/>
            <person name="Lage O.M."/>
            <person name="Pohl T."/>
            <person name="Merkel B.J."/>
            <person name="Hornburger P."/>
            <person name="Mueller R.-W."/>
            <person name="Bruemmer F."/>
            <person name="Labrenz M."/>
            <person name="Spormann A.M."/>
            <person name="Op Den Camp H."/>
            <person name="Overmann J."/>
            <person name="Amann R."/>
            <person name="Jetten M.S.M."/>
            <person name="Mascher T."/>
            <person name="Medema M.H."/>
            <person name="Devos D.P."/>
            <person name="Kaster A.-K."/>
            <person name="Ovreas L."/>
            <person name="Rohde M."/>
            <person name="Galperin M.Y."/>
            <person name="Jogler C."/>
        </authorList>
    </citation>
    <scope>NUCLEOTIDE SEQUENCE [LARGE SCALE GENOMIC DNA]</scope>
    <source>
        <strain evidence="2 3">CA13</strain>
    </source>
</reference>
<dbReference type="EMBL" id="SJPJ01000001">
    <property type="protein sequence ID" value="TWT80527.1"/>
    <property type="molecule type" value="Genomic_DNA"/>
</dbReference>
<gene>
    <name evidence="2" type="ORF">CA13_19720</name>
</gene>
<evidence type="ECO:0000313" key="2">
    <source>
        <dbReference type="EMBL" id="TWT80527.1"/>
    </source>
</evidence>
<keyword evidence="1" id="KW-0812">Transmembrane</keyword>
<dbReference type="Proteomes" id="UP000315010">
    <property type="component" value="Unassembled WGS sequence"/>
</dbReference>
<comment type="caution">
    <text evidence="2">The sequence shown here is derived from an EMBL/GenBank/DDBJ whole genome shotgun (WGS) entry which is preliminary data.</text>
</comment>
<accession>A0A5C5Z0Z8</accession>
<name>A0A5C5Z0Z8_9BACT</name>
<evidence type="ECO:0000313" key="3">
    <source>
        <dbReference type="Proteomes" id="UP000315010"/>
    </source>
</evidence>
<dbReference type="RefSeq" id="WP_146395628.1">
    <property type="nucleotide sequence ID" value="NZ_SJPJ01000001.1"/>
</dbReference>
<dbReference type="OrthoDB" id="284566at2"/>
<sequence>MLWPIVVPFKIAFWSLTGFVAIVTLTAVVFKWRVGKAFLIAFVLAVVAFVPLCSGIMSIMDAKRFGVFSYDTYAEVKDFRIERYLPTTARDITLDKFAMGHRAKYTITETELRDYLDQLWLEADGPFAIPREELDDDDAATYDEFDYRFEGLNWPPLEKAFEFHSPVQSDGGGANYFFDPTSNTVYQHAGYW</sequence>
<keyword evidence="1" id="KW-1133">Transmembrane helix</keyword>
<proteinExistence type="predicted"/>
<feature type="transmembrane region" description="Helical" evidence="1">
    <location>
        <begin position="12"/>
        <end position="30"/>
    </location>
</feature>